<dbReference type="InterPro" id="IPR021889">
    <property type="entry name" value="DUF3500"/>
</dbReference>
<dbReference type="PROSITE" id="PS51257">
    <property type="entry name" value="PROKAR_LIPOPROTEIN"/>
    <property type="match status" value="1"/>
</dbReference>
<evidence type="ECO:0000313" key="1">
    <source>
        <dbReference type="EMBL" id="QQV79453.1"/>
    </source>
</evidence>
<dbReference type="Proteomes" id="UP000595894">
    <property type="component" value="Plasmid punnamed2"/>
</dbReference>
<dbReference type="PANTHER" id="PTHR37489">
    <property type="entry name" value="DUF3500 DOMAIN-CONTAINING PROTEIN"/>
    <property type="match status" value="1"/>
</dbReference>
<dbReference type="RefSeq" id="WP_202096722.1">
    <property type="nucleotide sequence ID" value="NZ_CP061037.1"/>
</dbReference>
<sequence>MMKRRQFFPFITAFAMLSACGRGGPPVSTPVGDGAPGSLIHSEAPDDQSRRIVTAAQEFLSSLDASQRKAVLFPFSDGAQRVKWSNFPTGFVPRAGVPWGKLTALQRGRLTALLRAVLSPQGMEMVIEQMQADDILARKEPAMFGADRYFVSMVGMPSLDRVWTLQFGGHHLAINATVAGPHVTLSPSLTGGEPLKFIRNGRRIYIVENEVLQAQALMRALTPGQRKLAVRSTQKIDLVLGPGHDGQVLQPEGLPGSAMTPVQKQQFLRLIEARLDFLNADDLAPQVAAIRATLDQTYFGWWGATSPLGAAYYRITGPRVLIEFSPQDMDGDATNHAHNMFRDPTNEYGSAWTKLR</sequence>
<gene>
    <name evidence="1" type="ORF">H5J25_19850</name>
</gene>
<dbReference type="PANTHER" id="PTHR37489:SF1">
    <property type="entry name" value="DUF3500 DOMAIN-CONTAINING PROTEIN"/>
    <property type="match status" value="1"/>
</dbReference>
<dbReference type="KEGG" id="sari:H5J25_19850"/>
<protein>
    <submittedName>
        <fullName evidence="1">DUF3500 domain-containing protein</fullName>
    </submittedName>
</protein>
<name>A0A974S649_9SPHN</name>
<dbReference type="AlphaFoldDB" id="A0A974S649"/>
<dbReference type="Pfam" id="PF12006">
    <property type="entry name" value="DUF3500"/>
    <property type="match status" value="1"/>
</dbReference>
<dbReference type="EMBL" id="CP061037">
    <property type="protein sequence ID" value="QQV79453.1"/>
    <property type="molecule type" value="Genomic_DNA"/>
</dbReference>
<reference evidence="2" key="1">
    <citation type="submission" date="2020-09" db="EMBL/GenBank/DDBJ databases">
        <title>Sphingomonas sp., a new species isolated from pork steak.</title>
        <authorList>
            <person name="Heidler von Heilborn D."/>
        </authorList>
    </citation>
    <scope>NUCLEOTIDE SEQUENCE [LARGE SCALE GENOMIC DNA]</scope>
    <source>
        <plasmid evidence="2">punnamed2</plasmid>
    </source>
</reference>
<accession>A0A974S649</accession>
<keyword evidence="1" id="KW-0614">Plasmid</keyword>
<proteinExistence type="predicted"/>
<keyword evidence="2" id="KW-1185">Reference proteome</keyword>
<organism evidence="1 2">
    <name type="scientific">Sphingomonas aliaeris</name>
    <dbReference type="NCBI Taxonomy" id="2759526"/>
    <lineage>
        <taxon>Bacteria</taxon>
        <taxon>Pseudomonadati</taxon>
        <taxon>Pseudomonadota</taxon>
        <taxon>Alphaproteobacteria</taxon>
        <taxon>Sphingomonadales</taxon>
        <taxon>Sphingomonadaceae</taxon>
        <taxon>Sphingomonas</taxon>
    </lineage>
</organism>
<evidence type="ECO:0000313" key="2">
    <source>
        <dbReference type="Proteomes" id="UP000595894"/>
    </source>
</evidence>
<geneLocation type="plasmid" evidence="1 2">
    <name>punnamed2</name>
</geneLocation>